<evidence type="ECO:0000256" key="3">
    <source>
        <dbReference type="ARBA" id="ARBA00022695"/>
    </source>
</evidence>
<keyword evidence="8 11" id="KW-0067">ATP-binding</keyword>
<evidence type="ECO:0000256" key="5">
    <source>
        <dbReference type="ARBA" id="ARBA00022723"/>
    </source>
</evidence>
<comment type="subunit">
    <text evidence="11">DNA polymerase III contains a core (composed of alpha, epsilon and theta chains) that associates with a tau subunit. This core dimerizes to form the POLIII' complex. PolIII' associates with the gamma complex (composed of gamma, delta, delta', psi and chi chains) and with the beta chain to form the complete DNA polymerase III complex.</text>
</comment>
<dbReference type="InterPro" id="IPR008921">
    <property type="entry name" value="DNA_pol3_clamp-load_cplx_C"/>
</dbReference>
<evidence type="ECO:0000256" key="7">
    <source>
        <dbReference type="ARBA" id="ARBA00022833"/>
    </source>
</evidence>
<keyword evidence="2 11" id="KW-0808">Transferase</keyword>
<reference evidence="14" key="1">
    <citation type="submission" date="2023-03" db="EMBL/GenBank/DDBJ databases">
        <title>Edaphobacter sp.</title>
        <authorList>
            <person name="Huber K.J."/>
            <person name="Papendorf J."/>
            <person name="Pilke C."/>
            <person name="Bunk B."/>
            <person name="Sproeer C."/>
            <person name="Pester M."/>
        </authorList>
    </citation>
    <scope>NUCLEOTIDE SEQUENCE</scope>
    <source>
        <strain evidence="14">DSM 110680</strain>
    </source>
</reference>
<dbReference type="CDD" id="cd00009">
    <property type="entry name" value="AAA"/>
    <property type="match status" value="1"/>
</dbReference>
<name>A0AAU7DGP9_9BACT</name>
<dbReference type="GO" id="GO:0003677">
    <property type="term" value="F:DNA binding"/>
    <property type="evidence" value="ECO:0007669"/>
    <property type="project" value="InterPro"/>
</dbReference>
<dbReference type="EC" id="2.7.7.7" evidence="11"/>
<dbReference type="InterPro" id="IPR022754">
    <property type="entry name" value="DNA_pol_III_gamma-3"/>
</dbReference>
<dbReference type="InterPro" id="IPR003593">
    <property type="entry name" value="AAA+_ATPase"/>
</dbReference>
<dbReference type="EMBL" id="CP121196">
    <property type="protein sequence ID" value="XBH16280.1"/>
    <property type="molecule type" value="Genomic_DNA"/>
</dbReference>
<feature type="domain" description="AAA+ ATPase" evidence="13">
    <location>
        <begin position="37"/>
        <end position="185"/>
    </location>
</feature>
<dbReference type="NCBIfam" id="NF004046">
    <property type="entry name" value="PRK05563.1"/>
    <property type="match status" value="1"/>
</dbReference>
<accession>A0AAU7DGP9</accession>
<evidence type="ECO:0000256" key="9">
    <source>
        <dbReference type="ARBA" id="ARBA00022932"/>
    </source>
</evidence>
<keyword evidence="7" id="KW-0862">Zinc</keyword>
<evidence type="ECO:0000256" key="6">
    <source>
        <dbReference type="ARBA" id="ARBA00022741"/>
    </source>
</evidence>
<evidence type="ECO:0000259" key="13">
    <source>
        <dbReference type="SMART" id="SM00382"/>
    </source>
</evidence>
<evidence type="ECO:0000313" key="14">
    <source>
        <dbReference type="EMBL" id="XBH16280.1"/>
    </source>
</evidence>
<dbReference type="NCBIfam" id="TIGR02397">
    <property type="entry name" value="dnaX_nterm"/>
    <property type="match status" value="1"/>
</dbReference>
<feature type="compositionally biased region" description="Polar residues" evidence="12">
    <location>
        <begin position="391"/>
        <end position="420"/>
    </location>
</feature>
<dbReference type="GO" id="GO:0005524">
    <property type="term" value="F:ATP binding"/>
    <property type="evidence" value="ECO:0007669"/>
    <property type="project" value="UniProtKB-KW"/>
</dbReference>
<keyword evidence="9 11" id="KW-0239">DNA-directed DNA polymerase</keyword>
<keyword evidence="4 11" id="KW-0235">DNA replication</keyword>
<dbReference type="InterPro" id="IPR050238">
    <property type="entry name" value="DNA_Rep/Repair_Clamp_Loader"/>
</dbReference>
<dbReference type="SMART" id="SM00382">
    <property type="entry name" value="AAA"/>
    <property type="match status" value="1"/>
</dbReference>
<dbReference type="RefSeq" id="WP_348261507.1">
    <property type="nucleotide sequence ID" value="NZ_CP121196.1"/>
</dbReference>
<organism evidence="14">
    <name type="scientific">Telmatobacter sp. DSM 110680</name>
    <dbReference type="NCBI Taxonomy" id="3036704"/>
    <lineage>
        <taxon>Bacteria</taxon>
        <taxon>Pseudomonadati</taxon>
        <taxon>Acidobacteriota</taxon>
        <taxon>Terriglobia</taxon>
        <taxon>Terriglobales</taxon>
        <taxon>Acidobacteriaceae</taxon>
        <taxon>Telmatobacter</taxon>
    </lineage>
</organism>
<sequence>MGYQVLARKYRPQKFADVAGQDHVTRTLLNALTQNRIAHGYIFSGHRGIGKTTIARILAQALNCRTEIGSAQRPTPEPCGVCDSCVEIRQGNAVDVIEIDAATNRGIDEIRELRDAARYSPARDRYKIYILDEAHQITEAAFNALLKTLEEPPSHIIFMMATTEPENIPQTIRSRCQHFSFHAVKFDDILTQLKMIAGQESVEAEDAALALLAEAGDGSMRDALSIMDQAIASAPCDANNHPVLSTEQIRELMGSVPNTVFEHLLEAVAAGESAPVMMQLNDLLNAGHSAQSLARQIVRYLRNTLMSKLGGEQTELLQISADERARAARTALLFGEEEITRNLQIMLRTFDDLNYRQEQRFHLELGLMKLVHAQRLLPLEELLSGVASGTPVRSGQSSAPRTVATPRTLSASQSTPTSPRSPFGFSAGSQPVMQTAAPIVESRAAVAAPPLPAPRIEIPKEPAATTTTPTPKPPVGFGETFPNGALQESKLAEVIPMNGAPARIETVQQAVVSALAQQGHATASALIATGRFTLEATNLRIEVPGIGKKMLALTVNAVAEKIIKQEVQRLGGPARFMVIPGEGVAATSTVAAPIAGSIQEAALEHPMVQKAKEIFNAEVRSVVDLRNK</sequence>
<dbReference type="InterPro" id="IPR045085">
    <property type="entry name" value="HLD_clamp_pol_III_gamma_tau"/>
</dbReference>
<dbReference type="Gene3D" id="1.10.8.60">
    <property type="match status" value="1"/>
</dbReference>
<dbReference type="GO" id="GO:0009360">
    <property type="term" value="C:DNA polymerase III complex"/>
    <property type="evidence" value="ECO:0007669"/>
    <property type="project" value="InterPro"/>
</dbReference>
<evidence type="ECO:0000256" key="8">
    <source>
        <dbReference type="ARBA" id="ARBA00022840"/>
    </source>
</evidence>
<dbReference type="Gene3D" id="3.40.50.300">
    <property type="entry name" value="P-loop containing nucleotide triphosphate hydrolases"/>
    <property type="match status" value="1"/>
</dbReference>
<dbReference type="GO" id="GO:0003887">
    <property type="term" value="F:DNA-directed DNA polymerase activity"/>
    <property type="evidence" value="ECO:0007669"/>
    <property type="project" value="UniProtKB-KW"/>
</dbReference>
<dbReference type="FunFam" id="1.10.8.60:FF:000013">
    <property type="entry name" value="DNA polymerase III subunit gamma/tau"/>
    <property type="match status" value="1"/>
</dbReference>
<evidence type="ECO:0000256" key="2">
    <source>
        <dbReference type="ARBA" id="ARBA00022679"/>
    </source>
</evidence>
<proteinExistence type="inferred from homology"/>
<feature type="region of interest" description="Disordered" evidence="12">
    <location>
        <begin position="388"/>
        <end position="422"/>
    </location>
</feature>
<dbReference type="AlphaFoldDB" id="A0AAU7DGP9"/>
<evidence type="ECO:0000256" key="4">
    <source>
        <dbReference type="ARBA" id="ARBA00022705"/>
    </source>
</evidence>
<dbReference type="PANTHER" id="PTHR11669:SF0">
    <property type="entry name" value="PROTEIN STICHEL-LIKE 2"/>
    <property type="match status" value="1"/>
</dbReference>
<dbReference type="FunFam" id="3.40.50.300:FF:000014">
    <property type="entry name" value="DNA polymerase III subunit gamma/tau"/>
    <property type="match status" value="1"/>
</dbReference>
<keyword evidence="6 11" id="KW-0547">Nucleotide-binding</keyword>
<dbReference type="InterPro" id="IPR027417">
    <property type="entry name" value="P-loop_NTPase"/>
</dbReference>
<gene>
    <name evidence="11 14" type="primary">dnaX</name>
    <name evidence="14" type="ORF">P8935_17100</name>
</gene>
<dbReference type="SUPFAM" id="SSF48019">
    <property type="entry name" value="post-AAA+ oligomerization domain-like"/>
    <property type="match status" value="1"/>
</dbReference>
<protein>
    <recommendedName>
        <fullName evidence="11">DNA polymerase III subunit gamma/tau</fullName>
        <ecNumber evidence="11">2.7.7.7</ecNumber>
    </recommendedName>
</protein>
<dbReference type="SUPFAM" id="SSF52540">
    <property type="entry name" value="P-loop containing nucleoside triphosphate hydrolases"/>
    <property type="match status" value="1"/>
</dbReference>
<dbReference type="Gene3D" id="1.20.272.10">
    <property type="match status" value="1"/>
</dbReference>
<evidence type="ECO:0000256" key="10">
    <source>
        <dbReference type="ARBA" id="ARBA00049244"/>
    </source>
</evidence>
<keyword evidence="3 11" id="KW-0548">Nucleotidyltransferase</keyword>
<dbReference type="GO" id="GO:0046872">
    <property type="term" value="F:metal ion binding"/>
    <property type="evidence" value="ECO:0007669"/>
    <property type="project" value="UniProtKB-KW"/>
</dbReference>
<evidence type="ECO:0000256" key="11">
    <source>
        <dbReference type="RuleBase" id="RU364063"/>
    </source>
</evidence>
<comment type="similarity">
    <text evidence="1 11">Belongs to the DnaX/STICHEL family.</text>
</comment>
<keyword evidence="5" id="KW-0479">Metal-binding</keyword>
<dbReference type="Pfam" id="PF12169">
    <property type="entry name" value="DNA_pol3_gamma3"/>
    <property type="match status" value="1"/>
</dbReference>
<evidence type="ECO:0000256" key="1">
    <source>
        <dbReference type="ARBA" id="ARBA00006360"/>
    </source>
</evidence>
<dbReference type="GO" id="GO:0006261">
    <property type="term" value="P:DNA-templated DNA replication"/>
    <property type="evidence" value="ECO:0007669"/>
    <property type="project" value="TreeGrafter"/>
</dbReference>
<dbReference type="Pfam" id="PF22608">
    <property type="entry name" value="DNAX_ATPase_lid"/>
    <property type="match status" value="1"/>
</dbReference>
<comment type="function">
    <text evidence="11">DNA polymerase III is a complex, multichain enzyme responsible for most of the replicative synthesis in bacteria. This DNA polymerase also exhibits 3' to 5' exonuclease activity.</text>
</comment>
<dbReference type="PANTHER" id="PTHR11669">
    <property type="entry name" value="REPLICATION FACTOR C / DNA POLYMERASE III GAMMA-TAU SUBUNIT"/>
    <property type="match status" value="1"/>
</dbReference>
<comment type="catalytic activity">
    <reaction evidence="10 11">
        <text>DNA(n) + a 2'-deoxyribonucleoside 5'-triphosphate = DNA(n+1) + diphosphate</text>
        <dbReference type="Rhea" id="RHEA:22508"/>
        <dbReference type="Rhea" id="RHEA-COMP:17339"/>
        <dbReference type="Rhea" id="RHEA-COMP:17340"/>
        <dbReference type="ChEBI" id="CHEBI:33019"/>
        <dbReference type="ChEBI" id="CHEBI:61560"/>
        <dbReference type="ChEBI" id="CHEBI:173112"/>
        <dbReference type="EC" id="2.7.7.7"/>
    </reaction>
</comment>
<dbReference type="Pfam" id="PF13177">
    <property type="entry name" value="DNA_pol3_delta2"/>
    <property type="match status" value="1"/>
</dbReference>
<dbReference type="InterPro" id="IPR012763">
    <property type="entry name" value="DNA_pol_III_sug/sutau_N"/>
</dbReference>
<evidence type="ECO:0000256" key="12">
    <source>
        <dbReference type="SAM" id="MobiDB-lite"/>
    </source>
</evidence>